<dbReference type="Gene3D" id="3.10.20.30">
    <property type="match status" value="1"/>
</dbReference>
<organism evidence="7 8">
    <name type="scientific">Thermalbibacter longus</name>
    <dbReference type="NCBI Taxonomy" id="2951981"/>
    <lineage>
        <taxon>Bacteria</taxon>
        <taxon>Pseudomonadati</taxon>
        <taxon>Thermomicrobiota</taxon>
        <taxon>Thermomicrobia</taxon>
        <taxon>Thermomicrobiales</taxon>
        <taxon>Thermomicrobiaceae</taxon>
        <taxon>Thermalbibacter</taxon>
    </lineage>
</organism>
<dbReference type="InterPro" id="IPR036010">
    <property type="entry name" value="2Fe-2S_ferredoxin-like_sf"/>
</dbReference>
<keyword evidence="8" id="KW-1185">Reference proteome</keyword>
<dbReference type="Pfam" id="PF00111">
    <property type="entry name" value="Fer2"/>
    <property type="match status" value="1"/>
</dbReference>
<keyword evidence="2" id="KW-0479">Metal-binding</keyword>
<dbReference type="InterPro" id="IPR006058">
    <property type="entry name" value="2Fe2S_fd_BS"/>
</dbReference>
<proteinExistence type="predicted"/>
<keyword evidence="4" id="KW-0408">Iron</keyword>
<keyword evidence="5" id="KW-0411">Iron-sulfur</keyword>
<dbReference type="RefSeq" id="WP_284057721.1">
    <property type="nucleotide sequence ID" value="NZ_JAMSLR010000009.1"/>
</dbReference>
<dbReference type="Pfam" id="PF01799">
    <property type="entry name" value="Fer2_2"/>
    <property type="match status" value="1"/>
</dbReference>
<dbReference type="GO" id="GO:0046872">
    <property type="term" value="F:metal ion binding"/>
    <property type="evidence" value="ECO:0007669"/>
    <property type="project" value="UniProtKB-KW"/>
</dbReference>
<dbReference type="EMBL" id="JAMSLR010000009">
    <property type="protein sequence ID" value="MCM8749935.1"/>
    <property type="molecule type" value="Genomic_DNA"/>
</dbReference>
<evidence type="ECO:0000256" key="4">
    <source>
        <dbReference type="ARBA" id="ARBA00023004"/>
    </source>
</evidence>
<keyword evidence="1" id="KW-0001">2Fe-2S</keyword>
<dbReference type="SUPFAM" id="SSF54292">
    <property type="entry name" value="2Fe-2S ferredoxin-like"/>
    <property type="match status" value="1"/>
</dbReference>
<dbReference type="InterPro" id="IPR036884">
    <property type="entry name" value="2Fe-2S-bd_dom_sf"/>
</dbReference>
<protein>
    <submittedName>
        <fullName evidence="7">(2Fe-2S)-binding protein</fullName>
    </submittedName>
</protein>
<dbReference type="PROSITE" id="PS51085">
    <property type="entry name" value="2FE2S_FER_2"/>
    <property type="match status" value="1"/>
</dbReference>
<dbReference type="CDD" id="cd00207">
    <property type="entry name" value="fer2"/>
    <property type="match status" value="1"/>
</dbReference>
<dbReference type="SUPFAM" id="SSF47741">
    <property type="entry name" value="CO dehydrogenase ISP C-domain like"/>
    <property type="match status" value="1"/>
</dbReference>
<dbReference type="InterPro" id="IPR002888">
    <property type="entry name" value="2Fe-2S-bd"/>
</dbReference>
<dbReference type="InterPro" id="IPR052914">
    <property type="entry name" value="Aldehyde_Oxdr_Iron-Sulfur"/>
</dbReference>
<dbReference type="GO" id="GO:0051537">
    <property type="term" value="F:2 iron, 2 sulfur cluster binding"/>
    <property type="evidence" value="ECO:0007669"/>
    <property type="project" value="UniProtKB-KW"/>
</dbReference>
<dbReference type="GO" id="GO:0016903">
    <property type="term" value="F:oxidoreductase activity, acting on the aldehyde or oxo group of donors"/>
    <property type="evidence" value="ECO:0007669"/>
    <property type="project" value="TreeGrafter"/>
</dbReference>
<evidence type="ECO:0000313" key="8">
    <source>
        <dbReference type="Proteomes" id="UP001165306"/>
    </source>
</evidence>
<dbReference type="PANTHER" id="PTHR45331">
    <property type="entry name" value="OXIDOREDUCTASE, IRON-SULPHUR BINDING SUBUNIT-RELATED-RELATED"/>
    <property type="match status" value="1"/>
</dbReference>
<accession>A0AA41WGF5</accession>
<dbReference type="InterPro" id="IPR012675">
    <property type="entry name" value="Beta-grasp_dom_sf"/>
</dbReference>
<evidence type="ECO:0000256" key="3">
    <source>
        <dbReference type="ARBA" id="ARBA00023002"/>
    </source>
</evidence>
<dbReference type="PANTHER" id="PTHR45331:SF2">
    <property type="entry name" value="OXIDOREDUCTASE WITH IRON-SULFUR SUBUNIT"/>
    <property type="match status" value="1"/>
</dbReference>
<dbReference type="Proteomes" id="UP001165306">
    <property type="component" value="Unassembled WGS sequence"/>
</dbReference>
<dbReference type="FunFam" id="1.10.150.120:FF:000003">
    <property type="entry name" value="Carbon monoxide dehydrogenase, small subunit"/>
    <property type="match status" value="1"/>
</dbReference>
<dbReference type="Gene3D" id="1.10.150.120">
    <property type="entry name" value="[2Fe-2S]-binding domain"/>
    <property type="match status" value="1"/>
</dbReference>
<gene>
    <name evidence="7" type="ORF">NET02_12320</name>
</gene>
<comment type="caution">
    <text evidence="7">The sequence shown here is derived from an EMBL/GenBank/DDBJ whole genome shotgun (WGS) entry which is preliminary data.</text>
</comment>
<dbReference type="PROSITE" id="PS00197">
    <property type="entry name" value="2FE2S_FER_1"/>
    <property type="match status" value="1"/>
</dbReference>
<evidence type="ECO:0000259" key="6">
    <source>
        <dbReference type="PROSITE" id="PS51085"/>
    </source>
</evidence>
<evidence type="ECO:0000256" key="5">
    <source>
        <dbReference type="ARBA" id="ARBA00023014"/>
    </source>
</evidence>
<sequence length="159" mass="16944">MEQTITVELNGERRALTVRTDATLLEVLRDGCGLASVRETCGIGICGACTVLVDGVPISSCLLLAPLADGCRITTVEGLSRGDELHPVQRAFIDQMAFQCSYCTPGMVLSAVALLAERPDPSPEEIAEYLAGNLCRCGSYPRILAAISDAARLMRQASR</sequence>
<evidence type="ECO:0000256" key="1">
    <source>
        <dbReference type="ARBA" id="ARBA00022714"/>
    </source>
</evidence>
<evidence type="ECO:0000256" key="2">
    <source>
        <dbReference type="ARBA" id="ARBA00022723"/>
    </source>
</evidence>
<evidence type="ECO:0000313" key="7">
    <source>
        <dbReference type="EMBL" id="MCM8749935.1"/>
    </source>
</evidence>
<reference evidence="7" key="1">
    <citation type="submission" date="2022-06" db="EMBL/GenBank/DDBJ databases">
        <title>CFH 74404 Thermomicrobiaceae sp.</title>
        <authorList>
            <person name="Ming H."/>
            <person name="Li W.-J."/>
            <person name="Zhao Z."/>
        </authorList>
    </citation>
    <scope>NUCLEOTIDE SEQUENCE</scope>
    <source>
        <strain evidence="7">CFH 74404</strain>
    </source>
</reference>
<name>A0AA41WGF5_9BACT</name>
<feature type="domain" description="2Fe-2S ferredoxin-type" evidence="6">
    <location>
        <begin position="3"/>
        <end position="79"/>
    </location>
</feature>
<dbReference type="InterPro" id="IPR001041">
    <property type="entry name" value="2Fe-2S_ferredoxin-type"/>
</dbReference>
<keyword evidence="3" id="KW-0560">Oxidoreductase</keyword>
<dbReference type="AlphaFoldDB" id="A0AA41WGF5"/>